<gene>
    <name evidence="1" type="ORF">AMORRO_LOCUS6831</name>
</gene>
<dbReference type="AlphaFoldDB" id="A0A9N9G218"/>
<name>A0A9N9G218_9GLOM</name>
<reference evidence="1" key="1">
    <citation type="submission" date="2021-06" db="EMBL/GenBank/DDBJ databases">
        <authorList>
            <person name="Kallberg Y."/>
            <person name="Tangrot J."/>
            <person name="Rosling A."/>
        </authorList>
    </citation>
    <scope>NUCLEOTIDE SEQUENCE</scope>
    <source>
        <strain evidence="1">CL551</strain>
    </source>
</reference>
<dbReference type="EMBL" id="CAJVPV010004790">
    <property type="protein sequence ID" value="CAG8579226.1"/>
    <property type="molecule type" value="Genomic_DNA"/>
</dbReference>
<organism evidence="1 2">
    <name type="scientific">Acaulospora morrowiae</name>
    <dbReference type="NCBI Taxonomy" id="94023"/>
    <lineage>
        <taxon>Eukaryota</taxon>
        <taxon>Fungi</taxon>
        <taxon>Fungi incertae sedis</taxon>
        <taxon>Mucoromycota</taxon>
        <taxon>Glomeromycotina</taxon>
        <taxon>Glomeromycetes</taxon>
        <taxon>Diversisporales</taxon>
        <taxon>Acaulosporaceae</taxon>
        <taxon>Acaulospora</taxon>
    </lineage>
</organism>
<evidence type="ECO:0000313" key="2">
    <source>
        <dbReference type="Proteomes" id="UP000789342"/>
    </source>
</evidence>
<proteinExistence type="predicted"/>
<protein>
    <submittedName>
        <fullName evidence="1">10888_t:CDS:1</fullName>
    </submittedName>
</protein>
<comment type="caution">
    <text evidence="1">The sequence shown here is derived from an EMBL/GenBank/DDBJ whole genome shotgun (WGS) entry which is preliminary data.</text>
</comment>
<sequence>MVEDLSIIERIWCSSQWQDAVFAVVYGRLLLSEKLQNVQSNTYRYGKDPQCIAD</sequence>
<evidence type="ECO:0000313" key="1">
    <source>
        <dbReference type="EMBL" id="CAG8579226.1"/>
    </source>
</evidence>
<keyword evidence="2" id="KW-1185">Reference proteome</keyword>
<dbReference type="Proteomes" id="UP000789342">
    <property type="component" value="Unassembled WGS sequence"/>
</dbReference>
<accession>A0A9N9G218</accession>